<dbReference type="Proteomes" id="UP000054851">
    <property type="component" value="Unassembled WGS sequence"/>
</dbReference>
<proteinExistence type="predicted"/>
<evidence type="ECO:0000313" key="1">
    <source>
        <dbReference type="EMBL" id="SAK89100.1"/>
    </source>
</evidence>
<accession>A0A158D441</accession>
<organism evidence="1 2">
    <name type="scientific">Caballeronia hypogeia</name>
    <dbReference type="NCBI Taxonomy" id="1777140"/>
    <lineage>
        <taxon>Bacteria</taxon>
        <taxon>Pseudomonadati</taxon>
        <taxon>Pseudomonadota</taxon>
        <taxon>Betaproteobacteria</taxon>
        <taxon>Burkholderiales</taxon>
        <taxon>Burkholderiaceae</taxon>
        <taxon>Caballeronia</taxon>
    </lineage>
</organism>
<comment type="caution">
    <text evidence="1">The sequence shown here is derived from an EMBL/GenBank/DDBJ whole genome shotgun (WGS) entry which is preliminary data.</text>
</comment>
<protein>
    <submittedName>
        <fullName evidence="1">Uncharacterized protein</fullName>
    </submittedName>
</protein>
<sequence>MDEERDERISGASMLKRALTAANVAIDISTSRWPSYALLFCEMAALAGPPKIDFCFAPQSERYTHDARRPPVRVQE</sequence>
<reference evidence="1" key="1">
    <citation type="submission" date="2016-01" db="EMBL/GenBank/DDBJ databases">
        <authorList>
            <person name="Peeters C."/>
        </authorList>
    </citation>
    <scope>NUCLEOTIDE SEQUENCE</scope>
    <source>
        <strain evidence="1">LMG 29322</strain>
    </source>
</reference>
<dbReference type="AlphaFoldDB" id="A0A158D441"/>
<keyword evidence="2" id="KW-1185">Reference proteome</keyword>
<gene>
    <name evidence="1" type="ORF">AWB79_06373</name>
</gene>
<name>A0A158D441_9BURK</name>
<evidence type="ECO:0000313" key="2">
    <source>
        <dbReference type="Proteomes" id="UP000054851"/>
    </source>
</evidence>
<dbReference type="EMBL" id="FCOA02000033">
    <property type="protein sequence ID" value="SAK89100.1"/>
    <property type="molecule type" value="Genomic_DNA"/>
</dbReference>